<dbReference type="SUPFAM" id="SSF55486">
    <property type="entry name" value="Metalloproteases ('zincins'), catalytic domain"/>
    <property type="match status" value="1"/>
</dbReference>
<dbReference type="InterPro" id="IPR027268">
    <property type="entry name" value="Peptidase_M4/M1_CTD_sf"/>
</dbReference>
<dbReference type="PRINTS" id="PR00756">
    <property type="entry name" value="ALADIPTASE"/>
</dbReference>
<keyword evidence="14" id="KW-0539">Nucleus</keyword>
<dbReference type="GO" id="GO:0005829">
    <property type="term" value="C:cytosol"/>
    <property type="evidence" value="ECO:0007669"/>
    <property type="project" value="TreeGrafter"/>
</dbReference>
<evidence type="ECO:0000256" key="3">
    <source>
        <dbReference type="ARBA" id="ARBA00004123"/>
    </source>
</evidence>
<feature type="active site" description="Proton acceptor" evidence="17">
    <location>
        <position position="335"/>
    </location>
</feature>
<comment type="subcellular location">
    <subcellularLocation>
        <location evidence="4">Cytoplasm</location>
    </subcellularLocation>
    <subcellularLocation>
        <location evidence="3">Nucleus</location>
    </subcellularLocation>
</comment>
<dbReference type="GO" id="GO:0004301">
    <property type="term" value="F:epoxide hydrolase activity"/>
    <property type="evidence" value="ECO:0007669"/>
    <property type="project" value="UniProtKB-EC"/>
</dbReference>
<comment type="caution">
    <text evidence="20">The sequence shown here is derived from an EMBL/GenBank/DDBJ whole genome shotgun (WGS) entry which is preliminary data.</text>
</comment>
<dbReference type="AlphaFoldDB" id="A0A232LT01"/>
<evidence type="ECO:0000256" key="1">
    <source>
        <dbReference type="ARBA" id="ARBA00001268"/>
    </source>
</evidence>
<evidence type="ECO:0000256" key="14">
    <source>
        <dbReference type="ARBA" id="ARBA00023242"/>
    </source>
</evidence>
<dbReference type="SUPFAM" id="SSF48371">
    <property type="entry name" value="ARM repeat"/>
    <property type="match status" value="1"/>
</dbReference>
<dbReference type="GO" id="GO:0000328">
    <property type="term" value="C:fungal-type vacuole lumen"/>
    <property type="evidence" value="ECO:0007669"/>
    <property type="project" value="EnsemblFungi"/>
</dbReference>
<dbReference type="InterPro" id="IPR016024">
    <property type="entry name" value="ARM-type_fold"/>
</dbReference>
<dbReference type="FunFam" id="1.10.390.10:FF:000009">
    <property type="entry name" value="Leukotriene A(4) hydrolase"/>
    <property type="match status" value="1"/>
</dbReference>
<dbReference type="CDD" id="cd09599">
    <property type="entry name" value="M1_LTA4H"/>
    <property type="match status" value="1"/>
</dbReference>
<keyword evidence="9" id="KW-0645">Protease</keyword>
<feature type="binding site" evidence="18">
    <location>
        <position position="357"/>
    </location>
    <ligand>
        <name>Zn(2+)</name>
        <dbReference type="ChEBI" id="CHEBI:29105"/>
        <note>catalytic</note>
    </ligand>
</feature>
<keyword evidence="21" id="KW-1185">Reference proteome</keyword>
<evidence type="ECO:0000256" key="9">
    <source>
        <dbReference type="ARBA" id="ARBA00022670"/>
    </source>
</evidence>
<evidence type="ECO:0000256" key="15">
    <source>
        <dbReference type="ARBA" id="ARBA00030177"/>
    </source>
</evidence>
<evidence type="ECO:0000313" key="21">
    <source>
        <dbReference type="Proteomes" id="UP000243515"/>
    </source>
</evidence>
<feature type="binding site" evidence="18">
    <location>
        <position position="338"/>
    </location>
    <ligand>
        <name>Zn(2+)</name>
        <dbReference type="ChEBI" id="CHEBI:29105"/>
        <note>catalytic</note>
    </ligand>
</feature>
<dbReference type="FunFam" id="2.60.40.1730:FF:000004">
    <property type="entry name" value="Leukotriene A(4) hydrolase"/>
    <property type="match status" value="1"/>
</dbReference>
<keyword evidence="13" id="KW-0482">Metalloprotease</keyword>
<keyword evidence="12 18" id="KW-0862">Zinc</keyword>
<evidence type="ECO:0000256" key="16">
    <source>
        <dbReference type="ARBA" id="ARBA00031416"/>
    </source>
</evidence>
<comment type="similarity">
    <text evidence="5">Belongs to the peptidase M1 family.</text>
</comment>
<dbReference type="InterPro" id="IPR014782">
    <property type="entry name" value="Peptidase_M1_dom"/>
</dbReference>
<evidence type="ECO:0000256" key="13">
    <source>
        <dbReference type="ARBA" id="ARBA00023049"/>
    </source>
</evidence>
<dbReference type="Proteomes" id="UP000243515">
    <property type="component" value="Unassembled WGS sequence"/>
</dbReference>
<dbReference type="InterPro" id="IPR034015">
    <property type="entry name" value="M1_LTA4H"/>
</dbReference>
<dbReference type="GO" id="GO:0061957">
    <property type="term" value="C:NVT complex"/>
    <property type="evidence" value="ECO:0007669"/>
    <property type="project" value="EnsemblFungi"/>
</dbReference>
<dbReference type="InterPro" id="IPR015211">
    <property type="entry name" value="Peptidase_M1_C"/>
</dbReference>
<dbReference type="PANTHER" id="PTHR45726">
    <property type="entry name" value="LEUKOTRIENE A-4 HYDROLASE"/>
    <property type="match status" value="1"/>
</dbReference>
<evidence type="ECO:0000256" key="10">
    <source>
        <dbReference type="ARBA" id="ARBA00022723"/>
    </source>
</evidence>
<sequence length="653" mass="74804">MIFCLLRPTRFFRRLFVPSFHITEQARHASFLKMADPRPVRDSSTLSNYTTWMSSHVTANFEILFDDKRLVGNVIHHLKSNTNGQSREIILDTSYLDIRDIKVDGGKPLNWELLPRIEPYGSALKIKLENSVEFGKEIQIDISVKTTQNCTALQWLTPAQTSNKKHPYVCKWFSNAIHARSIFPCQDTPDVKSTFDFNITSPLPVIASGLPIQKLDLQSQSSGPQLYRFQQKVPIPCYLFALASGDLAQAPIGPRSVVVTSPDELDACKWELEADTERFIQTIEKIVYPYAWGEYNVLIVPPSFPYGGMENPIFTFATPSIISKDRENVDVIAHELAHSWSGNLVTNASWDHFWLNEGWTTYLERRILAVLVRHGEAYRHFSAIIGWKALSDAVARYGEHHEFTKLVINLNGKDPDDAFSTVPYEKGFTFLFHLEKLLGIQNFDKFIVHYFTIFKGKSLDSHEFKSSILDFFSADAQASNLLCHLDWDKWFYSTGLPPEPEFDTSLVERIYELARKWQTLPASSFRPAETDLKGLLSNQLVVFLEQVLSFEKFLTPDLWSLMGRVYGFLNSTNVEVLNVYLQVGLKAGNESVIAPTVDLLGKIGRMKFVRPLYRALQRVDSQVAFETFEKYKEFYHPICRAMVEKDLFGKERL</sequence>
<feature type="binding site" evidence="18">
    <location>
        <position position="334"/>
    </location>
    <ligand>
        <name>Zn(2+)</name>
        <dbReference type="ChEBI" id="CHEBI:29105"/>
        <note>catalytic</note>
    </ligand>
</feature>
<dbReference type="GO" id="GO:0030163">
    <property type="term" value="P:protein catabolic process"/>
    <property type="evidence" value="ECO:0007669"/>
    <property type="project" value="EnsemblFungi"/>
</dbReference>
<dbReference type="GO" id="GO:0008237">
    <property type="term" value="F:metallopeptidase activity"/>
    <property type="evidence" value="ECO:0007669"/>
    <property type="project" value="UniProtKB-KW"/>
</dbReference>
<reference evidence="20 21" key="1">
    <citation type="journal article" date="2015" name="Environ. Microbiol.">
        <title>Metagenome sequence of Elaphomyces granulatus from sporocarp tissue reveals Ascomycota ectomycorrhizal fingerprints of genome expansion and a Proteobacteria-rich microbiome.</title>
        <authorList>
            <person name="Quandt C.A."/>
            <person name="Kohler A."/>
            <person name="Hesse C.N."/>
            <person name="Sharpton T.J."/>
            <person name="Martin F."/>
            <person name="Spatafora J.W."/>
        </authorList>
    </citation>
    <scope>NUCLEOTIDE SEQUENCE [LARGE SCALE GENOMIC DNA]</scope>
    <source>
        <strain evidence="20 21">OSC145934</strain>
    </source>
</reference>
<accession>A0A232LT01</accession>
<dbReference type="Gene3D" id="1.10.390.10">
    <property type="entry name" value="Neutral Protease Domain 2"/>
    <property type="match status" value="1"/>
</dbReference>
<dbReference type="InterPro" id="IPR049980">
    <property type="entry name" value="LTA4H_cat"/>
</dbReference>
<dbReference type="InterPro" id="IPR001930">
    <property type="entry name" value="Peptidase_M1"/>
</dbReference>
<dbReference type="Pfam" id="PF01433">
    <property type="entry name" value="Peptidase_M1"/>
    <property type="match status" value="1"/>
</dbReference>
<comment type="function">
    <text evidence="2">Aminopeptidase that preferentially cleaves di- and tripeptides. Also has low epoxide hydrolase activity (in vitro). Can hydrolyze the epoxide leukotriene LTA(4) but it forms preferentially 5,6-dihydroxy-7,9,11,14-eicosatetraenoic acid rather than the cytokine leukotriene B(4) as the product compared to the homologous mammalian enzyme (in vitro).</text>
</comment>
<dbReference type="Pfam" id="PF17900">
    <property type="entry name" value="Peptidase_M1_N"/>
    <property type="match status" value="1"/>
</dbReference>
<protein>
    <recommendedName>
        <fullName evidence="7">Leucine aminopeptidase 2</fullName>
        <ecNumber evidence="6">3.3.2.10</ecNumber>
    </recommendedName>
    <alternativeName>
        <fullName evidence="15">Epoxide hydrolase</fullName>
    </alternativeName>
    <alternativeName>
        <fullName evidence="16">Leukotriene A-4 hydrolase homolog</fullName>
    </alternativeName>
</protein>
<dbReference type="PANTHER" id="PTHR45726:SF3">
    <property type="entry name" value="LEUKOTRIENE A-4 HYDROLASE"/>
    <property type="match status" value="1"/>
</dbReference>
<dbReference type="SMART" id="SM01263">
    <property type="entry name" value="Leuk-A4-hydro_C"/>
    <property type="match status" value="1"/>
</dbReference>
<evidence type="ECO:0000256" key="8">
    <source>
        <dbReference type="ARBA" id="ARBA00022490"/>
    </source>
</evidence>
<evidence type="ECO:0000256" key="11">
    <source>
        <dbReference type="ARBA" id="ARBA00022801"/>
    </source>
</evidence>
<evidence type="ECO:0000256" key="4">
    <source>
        <dbReference type="ARBA" id="ARBA00004496"/>
    </source>
</evidence>
<evidence type="ECO:0000256" key="17">
    <source>
        <dbReference type="PIRSR" id="PIRSR634015-1"/>
    </source>
</evidence>
<dbReference type="GO" id="GO:0120113">
    <property type="term" value="P:cytoplasm to vacuole targeting by the NVT pathway"/>
    <property type="evidence" value="ECO:0007669"/>
    <property type="project" value="EnsemblFungi"/>
</dbReference>
<dbReference type="FunFam" id="1.25.40.320:FF:000001">
    <property type="entry name" value="Leukotriene A(4) hydrolase"/>
    <property type="match status" value="1"/>
</dbReference>
<evidence type="ECO:0000256" key="6">
    <source>
        <dbReference type="ARBA" id="ARBA00013006"/>
    </source>
</evidence>
<dbReference type="Gene3D" id="3.30.2010.30">
    <property type="match status" value="1"/>
</dbReference>
<dbReference type="InterPro" id="IPR045357">
    <property type="entry name" value="Aminopeptidase_N-like_N"/>
</dbReference>
<evidence type="ECO:0000259" key="19">
    <source>
        <dbReference type="SMART" id="SM01263"/>
    </source>
</evidence>
<keyword evidence="8" id="KW-0963">Cytoplasm</keyword>
<dbReference type="GO" id="GO:0005771">
    <property type="term" value="C:multivesicular body"/>
    <property type="evidence" value="ECO:0007669"/>
    <property type="project" value="EnsemblFungi"/>
</dbReference>
<dbReference type="GO" id="GO:0005634">
    <property type="term" value="C:nucleus"/>
    <property type="evidence" value="ECO:0007669"/>
    <property type="project" value="UniProtKB-SubCell"/>
</dbReference>
<comment type="cofactor">
    <cofactor evidence="18">
        <name>Zn(2+)</name>
        <dbReference type="ChEBI" id="CHEBI:29105"/>
    </cofactor>
    <text evidence="18">Binds 1 zinc ion per subunit.</text>
</comment>
<comment type="catalytic activity">
    <reaction evidence="1">
        <text>an epoxide + H2O = an ethanediol</text>
        <dbReference type="Rhea" id="RHEA:19037"/>
        <dbReference type="ChEBI" id="CHEBI:15377"/>
        <dbReference type="ChEBI" id="CHEBI:32955"/>
        <dbReference type="ChEBI" id="CHEBI:140594"/>
        <dbReference type="EC" id="3.3.2.10"/>
    </reaction>
</comment>
<dbReference type="Gene3D" id="1.25.40.320">
    <property type="entry name" value="Peptidase M1, leukotriene A4 hydrolase/aminopeptidase C-terminal domain"/>
    <property type="match status" value="1"/>
</dbReference>
<dbReference type="GO" id="GO:0004177">
    <property type="term" value="F:aminopeptidase activity"/>
    <property type="evidence" value="ECO:0007669"/>
    <property type="project" value="EnsemblFungi"/>
</dbReference>
<dbReference type="GO" id="GO:0006629">
    <property type="term" value="P:lipid metabolic process"/>
    <property type="evidence" value="ECO:0007669"/>
    <property type="project" value="EnsemblFungi"/>
</dbReference>
<gene>
    <name evidence="20" type="ORF">Egran_04960</name>
</gene>
<dbReference type="InterPro" id="IPR042097">
    <property type="entry name" value="Aminopeptidase_N-like_N_sf"/>
</dbReference>
<feature type="domain" description="Peptidase M1 leukotriene A4 hydrolase/aminopeptidase C-terminal" evidence="19">
    <location>
        <begin position="505"/>
        <end position="647"/>
    </location>
</feature>
<organism evidence="20 21">
    <name type="scientific">Elaphomyces granulatus</name>
    <dbReference type="NCBI Taxonomy" id="519963"/>
    <lineage>
        <taxon>Eukaryota</taxon>
        <taxon>Fungi</taxon>
        <taxon>Dikarya</taxon>
        <taxon>Ascomycota</taxon>
        <taxon>Pezizomycotina</taxon>
        <taxon>Eurotiomycetes</taxon>
        <taxon>Eurotiomycetidae</taxon>
        <taxon>Eurotiales</taxon>
        <taxon>Elaphomycetaceae</taxon>
        <taxon>Elaphomyces</taxon>
    </lineage>
</organism>
<evidence type="ECO:0000256" key="12">
    <source>
        <dbReference type="ARBA" id="ARBA00022833"/>
    </source>
</evidence>
<keyword evidence="10 18" id="KW-0479">Metal-binding</keyword>
<name>A0A232LT01_9EURO</name>
<evidence type="ECO:0000313" key="20">
    <source>
        <dbReference type="EMBL" id="OXV07275.1"/>
    </source>
</evidence>
<dbReference type="Pfam" id="PF09127">
    <property type="entry name" value="Leuk-A4-hydro_C"/>
    <property type="match status" value="1"/>
</dbReference>
<keyword evidence="11" id="KW-0378">Hydrolase</keyword>
<dbReference type="EMBL" id="NPHW01004971">
    <property type="protein sequence ID" value="OXV07275.1"/>
    <property type="molecule type" value="Genomic_DNA"/>
</dbReference>
<dbReference type="InterPro" id="IPR038502">
    <property type="entry name" value="M1_LTA-4_hydro/amino_C_sf"/>
</dbReference>
<feature type="active site" description="Proton donor" evidence="17">
    <location>
        <position position="424"/>
    </location>
</feature>
<dbReference type="GO" id="GO:0006508">
    <property type="term" value="P:proteolysis"/>
    <property type="evidence" value="ECO:0007669"/>
    <property type="project" value="UniProtKB-KW"/>
</dbReference>
<evidence type="ECO:0000256" key="18">
    <source>
        <dbReference type="PIRSR" id="PIRSR634015-3"/>
    </source>
</evidence>
<evidence type="ECO:0000256" key="7">
    <source>
        <dbReference type="ARBA" id="ARBA00020017"/>
    </source>
</evidence>
<dbReference type="FunFam" id="3.30.2010.30:FF:000001">
    <property type="entry name" value="Leukotriene A(4) hydrolase"/>
    <property type="match status" value="1"/>
</dbReference>
<evidence type="ECO:0000256" key="2">
    <source>
        <dbReference type="ARBA" id="ARBA00002142"/>
    </source>
</evidence>
<dbReference type="GO" id="GO:0008270">
    <property type="term" value="F:zinc ion binding"/>
    <property type="evidence" value="ECO:0007669"/>
    <property type="project" value="InterPro"/>
</dbReference>
<proteinExistence type="inferred from homology"/>
<dbReference type="OrthoDB" id="79562at2759"/>
<evidence type="ECO:0000256" key="5">
    <source>
        <dbReference type="ARBA" id="ARBA00010136"/>
    </source>
</evidence>
<dbReference type="Gene3D" id="2.60.40.1730">
    <property type="entry name" value="tricorn interacting facor f3 domain"/>
    <property type="match status" value="1"/>
</dbReference>
<dbReference type="EC" id="3.3.2.10" evidence="6"/>
<dbReference type="SUPFAM" id="SSF63737">
    <property type="entry name" value="Leukotriene A4 hydrolase N-terminal domain"/>
    <property type="match status" value="1"/>
</dbReference>